<keyword evidence="2" id="KW-0808">Transferase</keyword>
<evidence type="ECO:0000256" key="2">
    <source>
        <dbReference type="ARBA" id="ARBA00022679"/>
    </source>
</evidence>
<dbReference type="InterPro" id="IPR029056">
    <property type="entry name" value="Ribokinase-like"/>
</dbReference>
<keyword evidence="3" id="KW-0547">Nucleotide-binding</keyword>
<reference evidence="7 8" key="1">
    <citation type="submission" date="2017-12" db="EMBL/GenBank/DDBJ databases">
        <title>Anaerobic carbon monoxide metabolism by Pleomorphomonas carboxyditropha sp. nov., a new mesophilic hydrogenogenic carboxidotroph.</title>
        <authorList>
            <person name="Esquivel-Elizondo S."/>
            <person name="Krajmalnik-Brown R."/>
        </authorList>
    </citation>
    <scope>NUCLEOTIDE SEQUENCE [LARGE SCALE GENOMIC DNA]</scope>
    <source>
        <strain evidence="7 8">R5-392</strain>
    </source>
</reference>
<evidence type="ECO:0000313" key="7">
    <source>
        <dbReference type="EMBL" id="PKR88911.1"/>
    </source>
</evidence>
<dbReference type="Pfam" id="PF00294">
    <property type="entry name" value="PfkB"/>
    <property type="match status" value="1"/>
</dbReference>
<dbReference type="GO" id="GO:0005524">
    <property type="term" value="F:ATP binding"/>
    <property type="evidence" value="ECO:0007669"/>
    <property type="project" value="UniProtKB-KW"/>
</dbReference>
<dbReference type="SUPFAM" id="SSF53613">
    <property type="entry name" value="Ribokinase-like"/>
    <property type="match status" value="1"/>
</dbReference>
<dbReference type="OrthoDB" id="9795789at2"/>
<gene>
    <name evidence="7" type="ORF">CXZ10_12400</name>
</gene>
<evidence type="ECO:0000313" key="8">
    <source>
        <dbReference type="Proteomes" id="UP000233491"/>
    </source>
</evidence>
<comment type="similarity">
    <text evidence="1">Belongs to the carbohydrate kinase PfkB family.</text>
</comment>
<dbReference type="Proteomes" id="UP000233491">
    <property type="component" value="Unassembled WGS sequence"/>
</dbReference>
<dbReference type="CDD" id="cd01167">
    <property type="entry name" value="bac_FRK"/>
    <property type="match status" value="1"/>
</dbReference>
<dbReference type="AlphaFoldDB" id="A0A1I4SFA0"/>
<dbReference type="GO" id="GO:0016301">
    <property type="term" value="F:kinase activity"/>
    <property type="evidence" value="ECO:0007669"/>
    <property type="project" value="UniProtKB-KW"/>
</dbReference>
<feature type="domain" description="Carbohydrate kinase PfkB" evidence="6">
    <location>
        <begin position="5"/>
        <end position="303"/>
    </location>
</feature>
<organism evidence="7 8">
    <name type="scientific">Pleomorphomonas diazotrophica</name>
    <dbReference type="NCBI Taxonomy" id="1166257"/>
    <lineage>
        <taxon>Bacteria</taxon>
        <taxon>Pseudomonadati</taxon>
        <taxon>Pseudomonadota</taxon>
        <taxon>Alphaproteobacteria</taxon>
        <taxon>Hyphomicrobiales</taxon>
        <taxon>Pleomorphomonadaceae</taxon>
        <taxon>Pleomorphomonas</taxon>
    </lineage>
</organism>
<keyword evidence="5" id="KW-0067">ATP-binding</keyword>
<keyword evidence="8" id="KW-1185">Reference proteome</keyword>
<evidence type="ECO:0000256" key="1">
    <source>
        <dbReference type="ARBA" id="ARBA00010688"/>
    </source>
</evidence>
<proteinExistence type="inferred from homology"/>
<keyword evidence="4 7" id="KW-0418">Kinase</keyword>
<name>A0A1I4SFA0_9HYPH</name>
<dbReference type="Gene3D" id="3.40.1190.20">
    <property type="match status" value="1"/>
</dbReference>
<evidence type="ECO:0000256" key="3">
    <source>
        <dbReference type="ARBA" id="ARBA00022741"/>
    </source>
</evidence>
<dbReference type="EMBL" id="PJNW01000009">
    <property type="protein sequence ID" value="PKR88911.1"/>
    <property type="molecule type" value="Genomic_DNA"/>
</dbReference>
<dbReference type="InterPro" id="IPR050306">
    <property type="entry name" value="PfkB_Carbo_kinase"/>
</dbReference>
<evidence type="ECO:0000259" key="6">
    <source>
        <dbReference type="Pfam" id="PF00294"/>
    </source>
</evidence>
<dbReference type="RefSeq" id="WP_101289657.1">
    <property type="nucleotide sequence ID" value="NZ_FOUQ01000003.1"/>
</dbReference>
<dbReference type="PANTHER" id="PTHR43085">
    <property type="entry name" value="HEXOKINASE FAMILY MEMBER"/>
    <property type="match status" value="1"/>
</dbReference>
<sequence length="309" mass="32724">MLLACGDALIDFVPVKAADGRDAYVPAVGGSCLNIAVAMSRLGALTGFVGGISNDLFGTMIADHLAASGASLRYVRRSDNETTLAFVRFVNNEPHYAFYDETTAARLWTYQEGSIPFPAIEALHVGSTTLINEPVASEYLAMFKAAKGKTTLSFDPNCRPTLTHDKAAYTARMAEFARTADIVRMSDMDFDFLFGGNDFDGKAKDILAGGAALFIVTRGGEGVIAWHKTAGRVEVPAPATKVVDTIGAGDTFQGSFLVALKEAGRIARPAIEAISRDELAAALAFGTRCAAITCSRAGANPPWRAELQG</sequence>
<dbReference type="InterPro" id="IPR011611">
    <property type="entry name" value="PfkB_dom"/>
</dbReference>
<dbReference type="PANTHER" id="PTHR43085:SF1">
    <property type="entry name" value="PSEUDOURIDINE KINASE-RELATED"/>
    <property type="match status" value="1"/>
</dbReference>
<accession>A0A1I4SFA0</accession>
<evidence type="ECO:0000256" key="5">
    <source>
        <dbReference type="ARBA" id="ARBA00022840"/>
    </source>
</evidence>
<comment type="caution">
    <text evidence="7">The sequence shown here is derived from an EMBL/GenBank/DDBJ whole genome shotgun (WGS) entry which is preliminary data.</text>
</comment>
<protein>
    <submittedName>
        <fullName evidence="7">Carbohydrate kinase</fullName>
    </submittedName>
</protein>
<evidence type="ECO:0000256" key="4">
    <source>
        <dbReference type="ARBA" id="ARBA00022777"/>
    </source>
</evidence>